<protein>
    <submittedName>
        <fullName evidence="2">Uncharacterized protein</fullName>
    </submittedName>
</protein>
<feature type="compositionally biased region" description="Polar residues" evidence="1">
    <location>
        <begin position="1"/>
        <end position="14"/>
    </location>
</feature>
<sequence length="104" mass="11969">MRTKSCLKQSSFTPSPEPAERGDASPIYTERRKSVTFSMKGEEDIQEEVFYADEWDRSPIEATPKLTYRDVLELMELRLSIPRIRFPGRQRGGSLDSLTRSPSQ</sequence>
<keyword evidence="3" id="KW-1185">Reference proteome</keyword>
<reference evidence="2 3" key="1">
    <citation type="submission" date="2017-04" db="EMBL/GenBank/DDBJ databases">
        <title>Genome Sequence of the Model Brown-Rot Fungus Postia placenta SB12.</title>
        <authorList>
            <consortium name="DOE Joint Genome Institute"/>
            <person name="Gaskell J."/>
            <person name="Kersten P."/>
            <person name="Larrondo L.F."/>
            <person name="Canessa P."/>
            <person name="Martinez D."/>
            <person name="Hibbett D."/>
            <person name="Schmoll M."/>
            <person name="Kubicek C.P."/>
            <person name="Martinez A.T."/>
            <person name="Yadav J."/>
            <person name="Master E."/>
            <person name="Magnuson J.K."/>
            <person name="James T."/>
            <person name="Yaver D."/>
            <person name="Berka R."/>
            <person name="Labutti K."/>
            <person name="Lipzen A."/>
            <person name="Aerts A."/>
            <person name="Barry K."/>
            <person name="Henrissat B."/>
            <person name="Blanchette R."/>
            <person name="Grigoriev I."/>
            <person name="Cullen D."/>
        </authorList>
    </citation>
    <scope>NUCLEOTIDE SEQUENCE [LARGE SCALE GENOMIC DNA]</scope>
    <source>
        <strain evidence="2 3">MAD-698-R-SB12</strain>
    </source>
</reference>
<feature type="region of interest" description="Disordered" evidence="1">
    <location>
        <begin position="1"/>
        <end position="29"/>
    </location>
</feature>
<evidence type="ECO:0000313" key="3">
    <source>
        <dbReference type="Proteomes" id="UP000194127"/>
    </source>
</evidence>
<organism evidence="2 3">
    <name type="scientific">Postia placenta MAD-698-R-SB12</name>
    <dbReference type="NCBI Taxonomy" id="670580"/>
    <lineage>
        <taxon>Eukaryota</taxon>
        <taxon>Fungi</taxon>
        <taxon>Dikarya</taxon>
        <taxon>Basidiomycota</taxon>
        <taxon>Agaricomycotina</taxon>
        <taxon>Agaricomycetes</taxon>
        <taxon>Polyporales</taxon>
        <taxon>Adustoporiaceae</taxon>
        <taxon>Rhodonia</taxon>
    </lineage>
</organism>
<accession>A0A1X6N6I3</accession>
<evidence type="ECO:0000313" key="2">
    <source>
        <dbReference type="EMBL" id="OSX64076.1"/>
    </source>
</evidence>
<dbReference type="RefSeq" id="XP_024340870.1">
    <property type="nucleotide sequence ID" value="XM_024476870.1"/>
</dbReference>
<dbReference type="OrthoDB" id="2802795at2759"/>
<dbReference type="AlphaFoldDB" id="A0A1X6N6I3"/>
<evidence type="ECO:0000256" key="1">
    <source>
        <dbReference type="SAM" id="MobiDB-lite"/>
    </source>
</evidence>
<dbReference type="GeneID" id="36321821"/>
<dbReference type="STRING" id="670580.A0A1X6N6I3"/>
<dbReference type="Proteomes" id="UP000194127">
    <property type="component" value="Unassembled WGS sequence"/>
</dbReference>
<dbReference type="EMBL" id="KZ110594">
    <property type="protein sequence ID" value="OSX64076.1"/>
    <property type="molecule type" value="Genomic_DNA"/>
</dbReference>
<gene>
    <name evidence="2" type="ORF">POSPLADRAFT_1032548</name>
</gene>
<proteinExistence type="predicted"/>
<feature type="compositionally biased region" description="Basic and acidic residues" evidence="1">
    <location>
        <begin position="18"/>
        <end position="29"/>
    </location>
</feature>
<name>A0A1X6N6I3_9APHY</name>